<protein>
    <submittedName>
        <fullName evidence="2">Uncharacterized protein</fullName>
    </submittedName>
</protein>
<feature type="region of interest" description="Disordered" evidence="1">
    <location>
        <begin position="213"/>
        <end position="239"/>
    </location>
</feature>
<accession>A0A4S2JAW2</accession>
<sequence length="534" mass="59767">MGVVAWIPLMHPAVVMVMLRRGRRVVLMLGRRARGRHAGRLGVIAAGAAGPQRFGTVVKVTGGRGSLHHEIENRRAAHHLDGPLKRKIGEPLPVAPDYHVAGLQASCSRGTAFPRALKIHFLLISRGYLYAARAMKVFASEKPKPALPRRLRRTFLVTPMTAILPPPAGFPGPPPVDDPVPALDALEEPPDLPVSFQQFKNCGKGRRAEEANVVAKWKSREEGERGRRTENDGPRPNRDTLLMTPRIRLIFRRSLKRLRATRSDNADAVGPGMTPARLIIALLFFMQWGLGGVRARRPRRDDGTAACKSQIATSCRKIYYAIADKARGQWMHVVTFLARGDSTTTCAFVRKDVPLRSSISPKQSNQKLTNCYQTCLKYRRRFASRGLRNRVSAYTANLSRNGLLLYVQYTVDVALQLRRVPLHIDLEMRPVHSARSAPVFTDPFRTIDLPRSATMRRMHKYCSKSNKDARRSACRPQIVKHAQRDPAAGYRPGINPSRLCPMTIALACWLNEALQEENVTLCVANNFSKLLFEK</sequence>
<name>A0A4S2JAW2_9HYME</name>
<dbReference type="EMBL" id="QBLH01003819">
    <property type="protein sequence ID" value="TGZ32541.1"/>
    <property type="molecule type" value="Genomic_DNA"/>
</dbReference>
<reference evidence="2 3" key="1">
    <citation type="journal article" date="2019" name="Philos. Trans. R. Soc. Lond., B, Biol. Sci.">
        <title>Ant behaviour and brain gene expression of defending hosts depend on the ecological success of the intruding social parasite.</title>
        <authorList>
            <person name="Kaur R."/>
            <person name="Stoldt M."/>
            <person name="Jongepier E."/>
            <person name="Feldmeyer B."/>
            <person name="Menzel F."/>
            <person name="Bornberg-Bauer E."/>
            <person name="Foitzik S."/>
        </authorList>
    </citation>
    <scope>NUCLEOTIDE SEQUENCE [LARGE SCALE GENOMIC DNA]</scope>
    <source>
        <tissue evidence="2">Whole body</tissue>
    </source>
</reference>
<evidence type="ECO:0000313" key="2">
    <source>
        <dbReference type="EMBL" id="TGZ32541.1"/>
    </source>
</evidence>
<comment type="caution">
    <text evidence="2">The sequence shown here is derived from an EMBL/GenBank/DDBJ whole genome shotgun (WGS) entry which is preliminary data.</text>
</comment>
<keyword evidence="3" id="KW-1185">Reference proteome</keyword>
<dbReference type="AlphaFoldDB" id="A0A4S2JAW2"/>
<feature type="compositionally biased region" description="Basic and acidic residues" evidence="1">
    <location>
        <begin position="218"/>
        <end position="238"/>
    </location>
</feature>
<organism evidence="2 3">
    <name type="scientific">Temnothorax longispinosus</name>
    <dbReference type="NCBI Taxonomy" id="300112"/>
    <lineage>
        <taxon>Eukaryota</taxon>
        <taxon>Metazoa</taxon>
        <taxon>Ecdysozoa</taxon>
        <taxon>Arthropoda</taxon>
        <taxon>Hexapoda</taxon>
        <taxon>Insecta</taxon>
        <taxon>Pterygota</taxon>
        <taxon>Neoptera</taxon>
        <taxon>Endopterygota</taxon>
        <taxon>Hymenoptera</taxon>
        <taxon>Apocrita</taxon>
        <taxon>Aculeata</taxon>
        <taxon>Formicoidea</taxon>
        <taxon>Formicidae</taxon>
        <taxon>Myrmicinae</taxon>
        <taxon>Temnothorax</taxon>
    </lineage>
</organism>
<proteinExistence type="predicted"/>
<evidence type="ECO:0000313" key="3">
    <source>
        <dbReference type="Proteomes" id="UP000310200"/>
    </source>
</evidence>
<gene>
    <name evidence="2" type="ORF">DBV15_05405</name>
</gene>
<evidence type="ECO:0000256" key="1">
    <source>
        <dbReference type="SAM" id="MobiDB-lite"/>
    </source>
</evidence>
<dbReference type="Proteomes" id="UP000310200">
    <property type="component" value="Unassembled WGS sequence"/>
</dbReference>